<feature type="compositionally biased region" description="Basic and acidic residues" evidence="6">
    <location>
        <begin position="1276"/>
        <end position="1294"/>
    </location>
</feature>
<comment type="catalytic activity">
    <reaction evidence="1">
        <text>[protein]-peptidylproline (omega=180) = [protein]-peptidylproline (omega=0)</text>
        <dbReference type="Rhea" id="RHEA:16237"/>
        <dbReference type="Rhea" id="RHEA-COMP:10747"/>
        <dbReference type="Rhea" id="RHEA-COMP:10748"/>
        <dbReference type="ChEBI" id="CHEBI:83833"/>
        <dbReference type="ChEBI" id="CHEBI:83834"/>
        <dbReference type="EC" id="5.2.1.8"/>
    </reaction>
</comment>
<feature type="compositionally biased region" description="Polar residues" evidence="6">
    <location>
        <begin position="1171"/>
        <end position="1183"/>
    </location>
</feature>
<feature type="compositionally biased region" description="Basic and acidic residues" evidence="6">
    <location>
        <begin position="1143"/>
        <end position="1157"/>
    </location>
</feature>
<dbReference type="PROSITE" id="PS50048">
    <property type="entry name" value="ZN2_CY6_FUNGAL_2"/>
    <property type="match status" value="1"/>
</dbReference>
<dbReference type="GO" id="GO:0003677">
    <property type="term" value="F:DNA binding"/>
    <property type="evidence" value="ECO:0007669"/>
    <property type="project" value="InterPro"/>
</dbReference>
<feature type="domain" description="4Fe-4S ferredoxin-type" evidence="9">
    <location>
        <begin position="26"/>
        <end position="58"/>
    </location>
</feature>
<dbReference type="InterPro" id="IPR020892">
    <property type="entry name" value="Cyclophilin-type_PPIase_CS"/>
</dbReference>
<dbReference type="PRINTS" id="PR00153">
    <property type="entry name" value="CSAPPISMRASE"/>
</dbReference>
<dbReference type="InterPro" id="IPR001138">
    <property type="entry name" value="Zn2Cys6_DnaBD"/>
</dbReference>
<dbReference type="InterPro" id="IPR050613">
    <property type="entry name" value="Sec_Metabolite_Reg"/>
</dbReference>
<dbReference type="SUPFAM" id="SSF57701">
    <property type="entry name" value="Zn2/Cys6 DNA-binding domain"/>
    <property type="match status" value="1"/>
</dbReference>
<dbReference type="SUPFAM" id="SSF50891">
    <property type="entry name" value="Cyclophilin-like"/>
    <property type="match status" value="1"/>
</dbReference>
<keyword evidence="3" id="KW-0479">Metal-binding</keyword>
<feature type="compositionally biased region" description="Low complexity" evidence="6">
    <location>
        <begin position="668"/>
        <end position="688"/>
    </location>
</feature>
<dbReference type="GO" id="GO:0006457">
    <property type="term" value="P:protein folding"/>
    <property type="evidence" value="ECO:0007669"/>
    <property type="project" value="InterPro"/>
</dbReference>
<dbReference type="PROSITE" id="PS00170">
    <property type="entry name" value="CSA_PPIASE_1"/>
    <property type="match status" value="1"/>
</dbReference>
<evidence type="ECO:0000313" key="11">
    <source>
        <dbReference type="Proteomes" id="UP000217199"/>
    </source>
</evidence>
<comment type="subcellular location">
    <subcellularLocation>
        <location evidence="2">Nucleus</location>
    </subcellularLocation>
</comment>
<evidence type="ECO:0000256" key="2">
    <source>
        <dbReference type="ARBA" id="ARBA00004123"/>
    </source>
</evidence>
<dbReference type="PROSITE" id="PS00463">
    <property type="entry name" value="ZN2_CY6_FUNGAL_1"/>
    <property type="match status" value="1"/>
</dbReference>
<feature type="compositionally biased region" description="Acidic residues" evidence="6">
    <location>
        <begin position="1265"/>
        <end position="1275"/>
    </location>
</feature>
<dbReference type="InterPro" id="IPR017896">
    <property type="entry name" value="4Fe4S_Fe-S-bd"/>
</dbReference>
<protein>
    <submittedName>
        <fullName evidence="10">Cyclophilin</fullName>
    </submittedName>
</protein>
<dbReference type="GO" id="GO:0000981">
    <property type="term" value="F:DNA-binding transcription factor activity, RNA polymerase II-specific"/>
    <property type="evidence" value="ECO:0007669"/>
    <property type="project" value="InterPro"/>
</dbReference>
<feature type="region of interest" description="Disordered" evidence="6">
    <location>
        <begin position="1049"/>
        <end position="1086"/>
    </location>
</feature>
<dbReference type="InterPro" id="IPR002130">
    <property type="entry name" value="Cyclophilin-type_PPIase_dom"/>
</dbReference>
<dbReference type="InterPro" id="IPR036864">
    <property type="entry name" value="Zn2-C6_fun-type_DNA-bd_sf"/>
</dbReference>
<feature type="compositionally biased region" description="Basic and acidic residues" evidence="6">
    <location>
        <begin position="1217"/>
        <end position="1230"/>
    </location>
</feature>
<accession>A0A286UKE7</accession>
<comment type="caution">
    <text evidence="10">The sequence shown here is derived from an EMBL/GenBank/DDBJ whole genome shotgun (WGS) entry which is preliminary data.</text>
</comment>
<keyword evidence="4" id="KW-0539">Nucleus</keyword>
<dbReference type="GO" id="GO:0008270">
    <property type="term" value="F:zinc ion binding"/>
    <property type="evidence" value="ECO:0007669"/>
    <property type="project" value="InterPro"/>
</dbReference>
<sequence>MVNERDQNKPKNDRKLGMSCAECRRSKLKCDRSFPCSACVRRGCANICPDGTLAATKGNKVLQSQNETLQQTVKRMTSRIRDLEAALGKTQAQISPQPHPLLQESERLKEVDESLYEDSDAHKDSVEEASDLVGSLSIGDQGQARFHGQSSASEFLQTLLPNSDEFQERGLHSKNMYNLGLPMYIIELITAFPFNAVVPEHEARRDIVRYLPEHKKALQLSLGYFEHAGCTFQVLQQDLFVRSLLDVLLSVANGTIIGDQLHAHQVALIFLVLALGSHLGDDSDGQLNGERYFLLACAALSINPIVKEATTTTVQALFVMVQYFNCVDSPSCERRWLLAGIMYRLSYSIGLQRDPALWNLSPEEIHLRRMLFWELYAWDAWSSIIYGRPPSLNIAYTDCRFPEDKSSFVNARGEREMGFESYKHRFAAFVLAPVVEHVFGVRHLNYGALMEIDIKLRKLPPPSWLLAPTRGKGESVDGRSWNSNSTLAMQQYYIVCARESTLLYIHRRYFATAIRLNSQDPLKTKYGASVMAVTRSACLLLASLRSLWGVHPIMAAKQQFFWSGAFSSIIVLGCIVYNSPGCSVASDALRAMCDGVELYKLRAFDDSASSVKLLSSVRTSVQNMFQAYHEHHRLGRAGDFVVKHEAECTTMRILEGSTVLINMNEIKASKSSGSSDSSNASSPESGSEPPEPSTQHGAYDQSYNENIYIANNPHKDVQNDDRITLCDFSGVYYTSDAHPMNAVSPPSVYAPVEETVQVTQTEYPDTRNASVPYPAYPGYNGVHTDPLIMQESPMPPYGAPGMQFTPASEPNLEAYNFWSTNNGMAGTGVAQVYEARNGAGQPGDWVQFMNEMGIPSQNTQNISIQVGQTLHVMALPTKGRVIIDTTVGELDIELWSKETPKTCRNFIALALEGYYDGVIFHRVVPDFLVQTGDRTGSGGGGESFYGEPFEDEIHPRLRYAHRGLVGMANNGTKDSNDSQFFITLDRADELHGKHTLFGRCVGDTIFNVMKIGSMELDNEGRPLYPPKIKSIRIIDNPFPDIIPRITAAEKKAQQRAREQAQREREEESRRKGAKKDTKLLSFQDDEAAEEEPVVFKKKGIARPDLVDNPEQLPVTVNPDIVAQGSKSSKSKSKSEQSTGDSIAKPEKSEKTKKDSKETGSIIGLREKHAQEQASTQTERQQQIAKLEKEIRKLDSKRAGESSSEGEGDVKKKRPKRSHLDEELAKYEKSRGLKGKKGGKKARDEGDVLAKMDAFKTRLRGAFPGDNDDDDVDDDDRDKQSGKRETEKAGEKGTENDGESAMEVDDDTGFLTHRLYFPKDNNEEIEKAERDYEVIDPRQRSARAREEERERKKRIKPRDGGRGFRR</sequence>
<dbReference type="PROSITE" id="PS51379">
    <property type="entry name" value="4FE4S_FER_2"/>
    <property type="match status" value="1"/>
</dbReference>
<feature type="compositionally biased region" description="Basic and acidic residues" evidence="6">
    <location>
        <begin position="1049"/>
        <end position="1078"/>
    </location>
</feature>
<proteinExistence type="predicted"/>
<evidence type="ECO:0000259" key="7">
    <source>
        <dbReference type="PROSITE" id="PS50048"/>
    </source>
</evidence>
<organism evidence="10 11">
    <name type="scientific">Pyrrhoderma noxium</name>
    <dbReference type="NCBI Taxonomy" id="2282107"/>
    <lineage>
        <taxon>Eukaryota</taxon>
        <taxon>Fungi</taxon>
        <taxon>Dikarya</taxon>
        <taxon>Basidiomycota</taxon>
        <taxon>Agaricomycotina</taxon>
        <taxon>Agaricomycetes</taxon>
        <taxon>Hymenochaetales</taxon>
        <taxon>Hymenochaetaceae</taxon>
        <taxon>Pyrrhoderma</taxon>
    </lineage>
</organism>
<dbReference type="OrthoDB" id="424974at2759"/>
<feature type="compositionally biased region" description="Acidic residues" evidence="6">
    <location>
        <begin position="1295"/>
        <end position="1307"/>
    </location>
</feature>
<feature type="compositionally biased region" description="Basic and acidic residues" evidence="6">
    <location>
        <begin position="1356"/>
        <end position="1365"/>
    </location>
</feature>
<dbReference type="CDD" id="cd12148">
    <property type="entry name" value="fungal_TF_MHR"/>
    <property type="match status" value="1"/>
</dbReference>
<evidence type="ECO:0000313" key="10">
    <source>
        <dbReference type="EMBL" id="PAV19945.1"/>
    </source>
</evidence>
<dbReference type="Gene3D" id="2.40.100.10">
    <property type="entry name" value="Cyclophilin-like"/>
    <property type="match status" value="1"/>
</dbReference>
<dbReference type="PROSITE" id="PS50072">
    <property type="entry name" value="CSA_PPIASE_2"/>
    <property type="match status" value="1"/>
</dbReference>
<keyword evidence="5" id="KW-0175">Coiled coil</keyword>
<dbReference type="InterPro" id="IPR007219">
    <property type="entry name" value="XnlR_reg_dom"/>
</dbReference>
<dbReference type="Gene3D" id="4.10.240.10">
    <property type="entry name" value="Zn(2)-C6 fungal-type DNA-binding domain"/>
    <property type="match status" value="1"/>
</dbReference>
<dbReference type="Proteomes" id="UP000217199">
    <property type="component" value="Unassembled WGS sequence"/>
</dbReference>
<evidence type="ECO:0000256" key="3">
    <source>
        <dbReference type="ARBA" id="ARBA00022723"/>
    </source>
</evidence>
<dbReference type="InterPro" id="IPR029000">
    <property type="entry name" value="Cyclophilin-like_dom_sf"/>
</dbReference>
<dbReference type="STRING" id="2282107.A0A286UKE7"/>
<keyword evidence="11" id="KW-1185">Reference proteome</keyword>
<dbReference type="Pfam" id="PF00160">
    <property type="entry name" value="Pro_isomerase"/>
    <property type="match status" value="1"/>
</dbReference>
<dbReference type="CDD" id="cd00067">
    <property type="entry name" value="GAL4"/>
    <property type="match status" value="1"/>
</dbReference>
<feature type="compositionally biased region" description="Basic and acidic residues" evidence="6">
    <location>
        <begin position="1185"/>
        <end position="1199"/>
    </location>
</feature>
<dbReference type="SMART" id="SM00906">
    <property type="entry name" value="Fungal_trans"/>
    <property type="match status" value="1"/>
</dbReference>
<dbReference type="PANTHER" id="PTHR31001:SF56">
    <property type="entry name" value="ZN(2)-C6 FUNGAL-TYPE DOMAIN-CONTAINING PROTEIN"/>
    <property type="match status" value="1"/>
</dbReference>
<gene>
    <name evidence="10" type="ORF">PNOK_0487900</name>
</gene>
<name>A0A286UKE7_9AGAM</name>
<reference evidence="10 11" key="1">
    <citation type="journal article" date="2017" name="Mol. Ecol.">
        <title>Comparative and population genomic landscape of Phellinus noxius: A hypervariable fungus causing root rot in trees.</title>
        <authorList>
            <person name="Chung C.L."/>
            <person name="Lee T.J."/>
            <person name="Akiba M."/>
            <person name="Lee H.H."/>
            <person name="Kuo T.H."/>
            <person name="Liu D."/>
            <person name="Ke H.M."/>
            <person name="Yokoi T."/>
            <person name="Roa M.B."/>
            <person name="Lu M.J."/>
            <person name="Chang Y.Y."/>
            <person name="Ann P.J."/>
            <person name="Tsai J.N."/>
            <person name="Chen C.Y."/>
            <person name="Tzean S.S."/>
            <person name="Ota Y."/>
            <person name="Hattori T."/>
            <person name="Sahashi N."/>
            <person name="Liou R.F."/>
            <person name="Kikuchi T."/>
            <person name="Tsai I.J."/>
        </authorList>
    </citation>
    <scope>NUCLEOTIDE SEQUENCE [LARGE SCALE GENOMIC DNA]</scope>
    <source>
        <strain evidence="10 11">FFPRI411160</strain>
    </source>
</reference>
<feature type="coiled-coil region" evidence="5">
    <location>
        <begin position="59"/>
        <end position="93"/>
    </location>
</feature>
<feature type="region of interest" description="Disordered" evidence="6">
    <location>
        <begin position="1105"/>
        <end position="1365"/>
    </location>
</feature>
<dbReference type="GO" id="GO:0006351">
    <property type="term" value="P:DNA-templated transcription"/>
    <property type="evidence" value="ECO:0007669"/>
    <property type="project" value="InterPro"/>
</dbReference>
<dbReference type="InParanoid" id="A0A286UKE7"/>
<dbReference type="SMART" id="SM00066">
    <property type="entry name" value="GAL4"/>
    <property type="match status" value="1"/>
</dbReference>
<dbReference type="Pfam" id="PF04082">
    <property type="entry name" value="Fungal_trans"/>
    <property type="match status" value="1"/>
</dbReference>
<evidence type="ECO:0000259" key="9">
    <source>
        <dbReference type="PROSITE" id="PS51379"/>
    </source>
</evidence>
<evidence type="ECO:0000256" key="5">
    <source>
        <dbReference type="SAM" id="Coils"/>
    </source>
</evidence>
<feature type="domain" description="Zn(2)-C6 fungal-type" evidence="7">
    <location>
        <begin position="19"/>
        <end position="48"/>
    </location>
</feature>
<dbReference type="PANTHER" id="PTHR31001">
    <property type="entry name" value="UNCHARACTERIZED TRANSCRIPTIONAL REGULATORY PROTEIN"/>
    <property type="match status" value="1"/>
</dbReference>
<evidence type="ECO:0000256" key="6">
    <source>
        <dbReference type="SAM" id="MobiDB-lite"/>
    </source>
</evidence>
<feature type="region of interest" description="Disordered" evidence="6">
    <location>
        <begin position="668"/>
        <end position="699"/>
    </location>
</feature>
<feature type="compositionally biased region" description="Basic and acidic residues" evidence="6">
    <location>
        <begin position="1319"/>
        <end position="1349"/>
    </location>
</feature>
<dbReference type="EMBL" id="NBII01000004">
    <property type="protein sequence ID" value="PAV19945.1"/>
    <property type="molecule type" value="Genomic_DNA"/>
</dbReference>
<feature type="domain" description="PPIase cyclophilin-type" evidence="8">
    <location>
        <begin position="884"/>
        <end position="1033"/>
    </location>
</feature>
<evidence type="ECO:0000256" key="1">
    <source>
        <dbReference type="ARBA" id="ARBA00000971"/>
    </source>
</evidence>
<feature type="compositionally biased region" description="Basic and acidic residues" evidence="6">
    <location>
        <begin position="1240"/>
        <end position="1255"/>
    </location>
</feature>
<dbReference type="GO" id="GO:0003755">
    <property type="term" value="F:peptidyl-prolyl cis-trans isomerase activity"/>
    <property type="evidence" value="ECO:0007669"/>
    <property type="project" value="UniProtKB-EC"/>
</dbReference>
<evidence type="ECO:0000259" key="8">
    <source>
        <dbReference type="PROSITE" id="PS50072"/>
    </source>
</evidence>
<dbReference type="CDD" id="cd01925">
    <property type="entry name" value="cyclophilin_CeCYP16-like"/>
    <property type="match status" value="1"/>
</dbReference>
<evidence type="ECO:0000256" key="4">
    <source>
        <dbReference type="ARBA" id="ARBA00023242"/>
    </source>
</evidence>
<dbReference type="GO" id="GO:0005634">
    <property type="term" value="C:nucleus"/>
    <property type="evidence" value="ECO:0007669"/>
    <property type="project" value="UniProtKB-SubCell"/>
</dbReference>